<proteinExistence type="predicted"/>
<dbReference type="AlphaFoldDB" id="A0A5N6M5G3"/>
<sequence length="130" mass="14858">MTNAPRTIYINAGPPNPTRMPNAERREKNGKEDSQSPSLFHARRQENETRRLTVLFRSQQPQRTRDLTAEILPRVCLTLTDLIFTGAKFCLNLNPSFNGSRQGGGSRIPKYAAIKIVIIEHGFEPRYLEY</sequence>
<keyword evidence="3" id="KW-1185">Reference proteome</keyword>
<name>A0A5N6M5G3_9ASTR</name>
<reference evidence="2 3" key="1">
    <citation type="submission" date="2019-05" db="EMBL/GenBank/DDBJ databases">
        <title>Mikania micrantha, genome provides insights into the molecular mechanism of rapid growth.</title>
        <authorList>
            <person name="Liu B."/>
        </authorList>
    </citation>
    <scope>NUCLEOTIDE SEQUENCE [LARGE SCALE GENOMIC DNA]</scope>
    <source>
        <strain evidence="2">NLD-2019</strain>
        <tissue evidence="2">Leaf</tissue>
    </source>
</reference>
<evidence type="ECO:0000313" key="3">
    <source>
        <dbReference type="Proteomes" id="UP000326396"/>
    </source>
</evidence>
<protein>
    <submittedName>
        <fullName evidence="2">Uncharacterized protein</fullName>
    </submittedName>
</protein>
<accession>A0A5N6M5G3</accession>
<organism evidence="2 3">
    <name type="scientific">Mikania micrantha</name>
    <name type="common">bitter vine</name>
    <dbReference type="NCBI Taxonomy" id="192012"/>
    <lineage>
        <taxon>Eukaryota</taxon>
        <taxon>Viridiplantae</taxon>
        <taxon>Streptophyta</taxon>
        <taxon>Embryophyta</taxon>
        <taxon>Tracheophyta</taxon>
        <taxon>Spermatophyta</taxon>
        <taxon>Magnoliopsida</taxon>
        <taxon>eudicotyledons</taxon>
        <taxon>Gunneridae</taxon>
        <taxon>Pentapetalae</taxon>
        <taxon>asterids</taxon>
        <taxon>campanulids</taxon>
        <taxon>Asterales</taxon>
        <taxon>Asteraceae</taxon>
        <taxon>Asteroideae</taxon>
        <taxon>Heliantheae alliance</taxon>
        <taxon>Eupatorieae</taxon>
        <taxon>Mikania</taxon>
    </lineage>
</organism>
<comment type="caution">
    <text evidence="2">The sequence shown here is derived from an EMBL/GenBank/DDBJ whole genome shotgun (WGS) entry which is preliminary data.</text>
</comment>
<dbReference type="Proteomes" id="UP000326396">
    <property type="component" value="Linkage Group LG7"/>
</dbReference>
<dbReference type="EMBL" id="SZYD01000017">
    <property type="protein sequence ID" value="KAD3069107.1"/>
    <property type="molecule type" value="Genomic_DNA"/>
</dbReference>
<evidence type="ECO:0000256" key="1">
    <source>
        <dbReference type="SAM" id="MobiDB-lite"/>
    </source>
</evidence>
<feature type="region of interest" description="Disordered" evidence="1">
    <location>
        <begin position="1"/>
        <end position="46"/>
    </location>
</feature>
<evidence type="ECO:0000313" key="2">
    <source>
        <dbReference type="EMBL" id="KAD3069107.1"/>
    </source>
</evidence>
<feature type="compositionally biased region" description="Basic and acidic residues" evidence="1">
    <location>
        <begin position="22"/>
        <end position="34"/>
    </location>
</feature>
<gene>
    <name evidence="2" type="ORF">E3N88_36987</name>
</gene>